<feature type="region of interest" description="Disordered" evidence="1">
    <location>
        <begin position="68"/>
        <end position="98"/>
    </location>
</feature>
<dbReference type="OrthoDB" id="6156874at2759"/>
<organism evidence="2 3">
    <name type="scientific">Crassostrea virginica</name>
    <name type="common">Eastern oyster</name>
    <dbReference type="NCBI Taxonomy" id="6565"/>
    <lineage>
        <taxon>Eukaryota</taxon>
        <taxon>Metazoa</taxon>
        <taxon>Spiralia</taxon>
        <taxon>Lophotrochozoa</taxon>
        <taxon>Mollusca</taxon>
        <taxon>Bivalvia</taxon>
        <taxon>Autobranchia</taxon>
        <taxon>Pteriomorphia</taxon>
        <taxon>Ostreida</taxon>
        <taxon>Ostreoidea</taxon>
        <taxon>Ostreidae</taxon>
        <taxon>Crassostrea</taxon>
    </lineage>
</organism>
<evidence type="ECO:0000256" key="1">
    <source>
        <dbReference type="SAM" id="MobiDB-lite"/>
    </source>
</evidence>
<dbReference type="AlphaFoldDB" id="A0A8B8E248"/>
<proteinExistence type="predicted"/>
<dbReference type="RefSeq" id="XP_022333873.1">
    <property type="nucleotide sequence ID" value="XM_022478165.1"/>
</dbReference>
<feature type="compositionally biased region" description="Basic and acidic residues" evidence="1">
    <location>
        <begin position="80"/>
        <end position="93"/>
    </location>
</feature>
<gene>
    <name evidence="3" type="primary">LOC111130893</name>
</gene>
<sequence>MVVLSILVSILFNRRKVGTITLDKDIDAKSINADVSETDDQNNDTHSYLTISDRSDRLYAAVHYDEAEDRKSSSPISLRSIKEHYSSESDNSKASESYLTPLINDVEELKVDSPRSSDYEDVTTFKM</sequence>
<dbReference type="Proteomes" id="UP000694844">
    <property type="component" value="Chromosome 4"/>
</dbReference>
<reference evidence="3" key="1">
    <citation type="submission" date="2025-08" db="UniProtKB">
        <authorList>
            <consortium name="RefSeq"/>
        </authorList>
    </citation>
    <scope>IDENTIFICATION</scope>
    <source>
        <tissue evidence="3">Whole sample</tissue>
    </source>
</reference>
<accession>A0A8B8E248</accession>
<protein>
    <submittedName>
        <fullName evidence="3">Uncharacterized protein LOC111130893</fullName>
    </submittedName>
</protein>
<dbReference type="KEGG" id="cvn:111130893"/>
<evidence type="ECO:0000313" key="3">
    <source>
        <dbReference type="RefSeq" id="XP_022333873.1"/>
    </source>
</evidence>
<dbReference type="GeneID" id="111130893"/>
<evidence type="ECO:0000313" key="2">
    <source>
        <dbReference type="Proteomes" id="UP000694844"/>
    </source>
</evidence>
<name>A0A8B8E248_CRAVI</name>
<keyword evidence="2" id="KW-1185">Reference proteome</keyword>